<evidence type="ECO:0000259" key="2">
    <source>
        <dbReference type="Pfam" id="PF00155"/>
    </source>
</evidence>
<dbReference type="AlphaFoldDB" id="A0ABD3NRP5"/>
<dbReference type="PANTHER" id="PTHR43795">
    <property type="entry name" value="BIFUNCTIONAL ASPARTATE AMINOTRANSFERASE AND GLUTAMATE/ASPARTATE-PREPHENATE AMINOTRANSFERASE-RELATED"/>
    <property type="match status" value="1"/>
</dbReference>
<dbReference type="Pfam" id="PF00155">
    <property type="entry name" value="Aminotran_1_2"/>
    <property type="match status" value="1"/>
</dbReference>
<protein>
    <recommendedName>
        <fullName evidence="2">Aminotransferase class I/classII large domain-containing protein</fullName>
    </recommendedName>
</protein>
<dbReference type="InterPro" id="IPR015422">
    <property type="entry name" value="PyrdxlP-dep_Trfase_small"/>
</dbReference>
<keyword evidence="1" id="KW-0663">Pyridoxal phosphate</keyword>
<reference evidence="3 4" key="1">
    <citation type="submission" date="2024-10" db="EMBL/GenBank/DDBJ databases">
        <title>Updated reference genomes for cyclostephanoid diatoms.</title>
        <authorList>
            <person name="Roberts W.R."/>
            <person name="Alverson A.J."/>
        </authorList>
    </citation>
    <scope>NUCLEOTIDE SEQUENCE [LARGE SCALE GENOMIC DNA]</scope>
    <source>
        <strain evidence="3 4">AJA276-08</strain>
    </source>
</reference>
<dbReference type="SUPFAM" id="SSF53383">
    <property type="entry name" value="PLP-dependent transferases"/>
    <property type="match status" value="1"/>
</dbReference>
<dbReference type="InterPro" id="IPR050478">
    <property type="entry name" value="Ethylene_sulfur-biosynth"/>
</dbReference>
<dbReference type="CDD" id="cd00609">
    <property type="entry name" value="AAT_like"/>
    <property type="match status" value="1"/>
</dbReference>
<dbReference type="EMBL" id="JALLAZ020001199">
    <property type="protein sequence ID" value="KAL3778795.1"/>
    <property type="molecule type" value="Genomic_DNA"/>
</dbReference>
<dbReference type="Gene3D" id="3.90.1150.10">
    <property type="entry name" value="Aspartate Aminotransferase, domain 1"/>
    <property type="match status" value="1"/>
</dbReference>
<sequence length="516" mass="57661">MLSDHNCSGIAGFCVVALACIGREKWIRRRKSKQRADWGEISARGESMLLPVFSYMPDLMKSLQDPYHPYTNPRGHITLCVAENKLAIELIGSRLMQYETSSRAFSDAAAYCYSNTLGLPGPREAVAYFLAKHFMHPELTDMNVTEALDHVRPEHVAFGAGAGALVSHLALSLMDEGDAVLIPAPYYAAFTFDLTILAKSTVVPVHSPNPSVGPTPDELENVAASAEAKGLRVRVLLLTNPNNPLGTIYPPEFVRSSIDWARNRKIHTIVDEIYALSVRESGFESVLKTLNGDLRNDVRDNGFNSYLSNVMQRLNTDNAHTFHFYSFPKVHHVYALSKDFCASGFRIGTLYTKNQRLLSCVANLNSLSTVSQPMQLIVQDLLTDDNFIYGFLEHTCQRTRYNYEVCASHLDQMVIPYIPAKAGIFIFADFSSLLPEQTAEGEARFFSLLIDAAKIILTPGQAQRDRKPGMFRICYAFVSPEVLGIAMQRLDRLVGKIRRCHDWDNLNAKSLIDIIL</sequence>
<dbReference type="InterPro" id="IPR004839">
    <property type="entry name" value="Aminotransferase_I/II_large"/>
</dbReference>
<name>A0ABD3NRP5_9STRA</name>
<proteinExistence type="predicted"/>
<accession>A0ABD3NRP5</accession>
<dbReference type="Gene3D" id="3.40.640.10">
    <property type="entry name" value="Type I PLP-dependent aspartate aminotransferase-like (Major domain)"/>
    <property type="match status" value="1"/>
</dbReference>
<evidence type="ECO:0000256" key="1">
    <source>
        <dbReference type="ARBA" id="ARBA00022898"/>
    </source>
</evidence>
<organism evidence="3 4">
    <name type="scientific">Stephanodiscus triporus</name>
    <dbReference type="NCBI Taxonomy" id="2934178"/>
    <lineage>
        <taxon>Eukaryota</taxon>
        <taxon>Sar</taxon>
        <taxon>Stramenopiles</taxon>
        <taxon>Ochrophyta</taxon>
        <taxon>Bacillariophyta</taxon>
        <taxon>Coscinodiscophyceae</taxon>
        <taxon>Thalassiosirophycidae</taxon>
        <taxon>Stephanodiscales</taxon>
        <taxon>Stephanodiscaceae</taxon>
        <taxon>Stephanodiscus</taxon>
    </lineage>
</organism>
<dbReference type="PRINTS" id="PR00753">
    <property type="entry name" value="ACCSYNTHASE"/>
</dbReference>
<dbReference type="Proteomes" id="UP001530315">
    <property type="component" value="Unassembled WGS sequence"/>
</dbReference>
<gene>
    <name evidence="3" type="ORF">ACHAW5_006761</name>
</gene>
<dbReference type="InterPro" id="IPR015424">
    <property type="entry name" value="PyrdxlP-dep_Trfase"/>
</dbReference>
<evidence type="ECO:0000313" key="4">
    <source>
        <dbReference type="Proteomes" id="UP001530315"/>
    </source>
</evidence>
<keyword evidence="4" id="KW-1185">Reference proteome</keyword>
<dbReference type="PANTHER" id="PTHR43795:SF39">
    <property type="entry name" value="AMINOTRANSFERASE CLASS I_CLASSII DOMAIN-CONTAINING PROTEIN"/>
    <property type="match status" value="1"/>
</dbReference>
<dbReference type="InterPro" id="IPR015421">
    <property type="entry name" value="PyrdxlP-dep_Trfase_major"/>
</dbReference>
<feature type="domain" description="Aminotransferase class I/classII large" evidence="2">
    <location>
        <begin position="146"/>
        <end position="490"/>
    </location>
</feature>
<comment type="caution">
    <text evidence="3">The sequence shown here is derived from an EMBL/GenBank/DDBJ whole genome shotgun (WGS) entry which is preliminary data.</text>
</comment>
<evidence type="ECO:0000313" key="3">
    <source>
        <dbReference type="EMBL" id="KAL3778795.1"/>
    </source>
</evidence>